<keyword evidence="2" id="KW-0238">DNA-binding</keyword>
<keyword evidence="8" id="KW-1185">Reference proteome</keyword>
<feature type="domain" description="HTH luxR-type" evidence="5">
    <location>
        <begin position="164"/>
        <end position="229"/>
    </location>
</feature>
<gene>
    <name evidence="7" type="ORF">HDF16_005639</name>
</gene>
<dbReference type="SUPFAM" id="SSF46894">
    <property type="entry name" value="C-terminal effector domain of the bipartite response regulators"/>
    <property type="match status" value="1"/>
</dbReference>
<comment type="caution">
    <text evidence="7">The sequence shown here is derived from an EMBL/GenBank/DDBJ whole genome shotgun (WGS) entry which is preliminary data.</text>
</comment>
<dbReference type="PROSITE" id="PS50110">
    <property type="entry name" value="RESPONSE_REGULATORY"/>
    <property type="match status" value="1"/>
</dbReference>
<dbReference type="Pfam" id="PF00072">
    <property type="entry name" value="Response_reg"/>
    <property type="match status" value="1"/>
</dbReference>
<dbReference type="InterPro" id="IPR001789">
    <property type="entry name" value="Sig_transdc_resp-reg_receiver"/>
</dbReference>
<dbReference type="PRINTS" id="PR00038">
    <property type="entry name" value="HTHLUXR"/>
</dbReference>
<dbReference type="InterPro" id="IPR016032">
    <property type="entry name" value="Sig_transdc_resp-reg_C-effctor"/>
</dbReference>
<dbReference type="InterPro" id="IPR011006">
    <property type="entry name" value="CheY-like_superfamily"/>
</dbReference>
<evidence type="ECO:0000313" key="8">
    <source>
        <dbReference type="Proteomes" id="UP000540989"/>
    </source>
</evidence>
<dbReference type="Proteomes" id="UP000540989">
    <property type="component" value="Unassembled WGS sequence"/>
</dbReference>
<evidence type="ECO:0000256" key="2">
    <source>
        <dbReference type="ARBA" id="ARBA00023125"/>
    </source>
</evidence>
<dbReference type="GO" id="GO:0003677">
    <property type="term" value="F:DNA binding"/>
    <property type="evidence" value="ECO:0007669"/>
    <property type="project" value="UniProtKB-KW"/>
</dbReference>
<feature type="domain" description="Response regulatory" evidence="6">
    <location>
        <begin position="35"/>
        <end position="148"/>
    </location>
</feature>
<dbReference type="Pfam" id="PF00196">
    <property type="entry name" value="GerE"/>
    <property type="match status" value="1"/>
</dbReference>
<dbReference type="Gene3D" id="1.10.10.10">
    <property type="entry name" value="Winged helix-like DNA-binding domain superfamily/Winged helix DNA-binding domain"/>
    <property type="match status" value="1"/>
</dbReference>
<dbReference type="Gene3D" id="3.40.50.2300">
    <property type="match status" value="1"/>
</dbReference>
<dbReference type="PANTHER" id="PTHR44688">
    <property type="entry name" value="DNA-BINDING TRANSCRIPTIONAL ACTIVATOR DEVR_DOSR"/>
    <property type="match status" value="1"/>
</dbReference>
<dbReference type="InterPro" id="IPR036388">
    <property type="entry name" value="WH-like_DNA-bd_sf"/>
</dbReference>
<keyword evidence="1" id="KW-0805">Transcription regulation</keyword>
<reference evidence="7 8" key="1">
    <citation type="submission" date="2020-08" db="EMBL/GenBank/DDBJ databases">
        <title>Genomic Encyclopedia of Type Strains, Phase IV (KMG-V): Genome sequencing to study the core and pangenomes of soil and plant-associated prokaryotes.</title>
        <authorList>
            <person name="Whitman W."/>
        </authorList>
    </citation>
    <scope>NUCLEOTIDE SEQUENCE [LARGE SCALE GENOMIC DNA]</scope>
    <source>
        <strain evidence="7 8">M8UP14</strain>
    </source>
</reference>
<dbReference type="SUPFAM" id="SSF52172">
    <property type="entry name" value="CheY-like"/>
    <property type="match status" value="1"/>
</dbReference>
<evidence type="ECO:0000259" key="6">
    <source>
        <dbReference type="PROSITE" id="PS50110"/>
    </source>
</evidence>
<evidence type="ECO:0000256" key="1">
    <source>
        <dbReference type="ARBA" id="ARBA00023015"/>
    </source>
</evidence>
<dbReference type="EMBL" id="JACHIP010000022">
    <property type="protein sequence ID" value="MBB5060903.1"/>
    <property type="molecule type" value="Genomic_DNA"/>
</dbReference>
<proteinExistence type="predicted"/>
<dbReference type="GO" id="GO:0000160">
    <property type="term" value="P:phosphorelay signal transduction system"/>
    <property type="evidence" value="ECO:0007669"/>
    <property type="project" value="InterPro"/>
</dbReference>
<keyword evidence="3" id="KW-0804">Transcription</keyword>
<dbReference type="PROSITE" id="PS50043">
    <property type="entry name" value="HTH_LUXR_2"/>
    <property type="match status" value="1"/>
</dbReference>
<keyword evidence="4" id="KW-0597">Phosphoprotein</keyword>
<dbReference type="CDD" id="cd06170">
    <property type="entry name" value="LuxR_C_like"/>
    <property type="match status" value="1"/>
</dbReference>
<name>A0A7W8E672_9BACT</name>
<accession>A0A7W8E672</accession>
<protein>
    <submittedName>
        <fullName evidence="7">FixJ family two-component response regulator</fullName>
    </submittedName>
</protein>
<dbReference type="AlphaFoldDB" id="A0A7W8E672"/>
<dbReference type="SMART" id="SM00448">
    <property type="entry name" value="REC"/>
    <property type="match status" value="1"/>
</dbReference>
<evidence type="ECO:0000256" key="4">
    <source>
        <dbReference type="PROSITE-ProRule" id="PRU00169"/>
    </source>
</evidence>
<dbReference type="GO" id="GO:0006355">
    <property type="term" value="P:regulation of DNA-templated transcription"/>
    <property type="evidence" value="ECO:0007669"/>
    <property type="project" value="InterPro"/>
</dbReference>
<evidence type="ECO:0000259" key="5">
    <source>
        <dbReference type="PROSITE" id="PS50043"/>
    </source>
</evidence>
<evidence type="ECO:0000256" key="3">
    <source>
        <dbReference type="ARBA" id="ARBA00023163"/>
    </source>
</evidence>
<sequence length="257" mass="28241">MHPIALPSRLQPVDRAVVAKFTSSKEVSSRGVQEVVYLIDEAVGFRESLMALLRSRGLEAVGFSSAGEYFKYPRRDGAACLIVDFHLRDMCSFALLRKLKDQGGPPVIFISGSPDVPNTVSAMSAGAMEFFEKPVDLDSLLVAIRLAFEQHRKIRQKNAELARLKGQLSLLTPREREVLPLVVGGVLNQRAAAVLGISKVTLQIHRSQVMRKMGADSVADLVRMAVKLRIPHRCAGQMAQARAEEEQQRRGSGLVAL</sequence>
<feature type="modified residue" description="4-aspartylphosphate" evidence="4">
    <location>
        <position position="84"/>
    </location>
</feature>
<dbReference type="SMART" id="SM00421">
    <property type="entry name" value="HTH_LUXR"/>
    <property type="match status" value="1"/>
</dbReference>
<organism evidence="7 8">
    <name type="scientific">Granulicella aggregans</name>
    <dbReference type="NCBI Taxonomy" id="474949"/>
    <lineage>
        <taxon>Bacteria</taxon>
        <taxon>Pseudomonadati</taxon>
        <taxon>Acidobacteriota</taxon>
        <taxon>Terriglobia</taxon>
        <taxon>Terriglobales</taxon>
        <taxon>Acidobacteriaceae</taxon>
        <taxon>Granulicella</taxon>
    </lineage>
</organism>
<dbReference type="PANTHER" id="PTHR44688:SF16">
    <property type="entry name" value="DNA-BINDING TRANSCRIPTIONAL ACTIVATOR DEVR_DOSR"/>
    <property type="match status" value="1"/>
</dbReference>
<evidence type="ECO:0000313" key="7">
    <source>
        <dbReference type="EMBL" id="MBB5060903.1"/>
    </source>
</evidence>
<dbReference type="RefSeq" id="WP_184223484.1">
    <property type="nucleotide sequence ID" value="NZ_JACHIP010000022.1"/>
</dbReference>
<dbReference type="InterPro" id="IPR000792">
    <property type="entry name" value="Tscrpt_reg_LuxR_C"/>
</dbReference>